<dbReference type="PANTHER" id="PTHR47074">
    <property type="entry name" value="BNAC02G40300D PROTEIN"/>
    <property type="match status" value="1"/>
</dbReference>
<dbReference type="GO" id="GO:0003676">
    <property type="term" value="F:nucleic acid binding"/>
    <property type="evidence" value="ECO:0007669"/>
    <property type="project" value="InterPro"/>
</dbReference>
<keyword evidence="3" id="KW-1185">Reference proteome</keyword>
<organism evidence="2 3">
    <name type="scientific">Trifolium medium</name>
    <dbReference type="NCBI Taxonomy" id="97028"/>
    <lineage>
        <taxon>Eukaryota</taxon>
        <taxon>Viridiplantae</taxon>
        <taxon>Streptophyta</taxon>
        <taxon>Embryophyta</taxon>
        <taxon>Tracheophyta</taxon>
        <taxon>Spermatophyta</taxon>
        <taxon>Magnoliopsida</taxon>
        <taxon>eudicotyledons</taxon>
        <taxon>Gunneridae</taxon>
        <taxon>Pentapetalae</taxon>
        <taxon>rosids</taxon>
        <taxon>fabids</taxon>
        <taxon>Fabales</taxon>
        <taxon>Fabaceae</taxon>
        <taxon>Papilionoideae</taxon>
        <taxon>50 kb inversion clade</taxon>
        <taxon>NPAAA clade</taxon>
        <taxon>Hologalegina</taxon>
        <taxon>IRL clade</taxon>
        <taxon>Trifolieae</taxon>
        <taxon>Trifolium</taxon>
    </lineage>
</organism>
<dbReference type="EMBL" id="LXQA010244051">
    <property type="protein sequence ID" value="MCI37388.1"/>
    <property type="molecule type" value="Genomic_DNA"/>
</dbReference>
<feature type="non-terminal residue" evidence="2">
    <location>
        <position position="78"/>
    </location>
</feature>
<dbReference type="Gene3D" id="3.30.420.10">
    <property type="entry name" value="Ribonuclease H-like superfamily/Ribonuclease H"/>
    <property type="match status" value="1"/>
</dbReference>
<dbReference type="InterPro" id="IPR012337">
    <property type="entry name" value="RNaseH-like_sf"/>
</dbReference>
<accession>A0A392RL99</accession>
<evidence type="ECO:0000313" key="2">
    <source>
        <dbReference type="EMBL" id="MCI37388.1"/>
    </source>
</evidence>
<sequence length="78" mass="9025">MSACFRNSSDEFITGFTQWQQMVLSTEEGESWALLQAMNEVKQRGFERVKFESDSQVLVEAIRTKRRGNSEFLSIVND</sequence>
<proteinExistence type="predicted"/>
<dbReference type="Proteomes" id="UP000265520">
    <property type="component" value="Unassembled WGS sequence"/>
</dbReference>
<name>A0A392RL99_9FABA</name>
<dbReference type="Pfam" id="PF13456">
    <property type="entry name" value="RVT_3"/>
    <property type="match status" value="1"/>
</dbReference>
<feature type="domain" description="RNase H type-1" evidence="1">
    <location>
        <begin position="4"/>
        <end position="73"/>
    </location>
</feature>
<evidence type="ECO:0000313" key="3">
    <source>
        <dbReference type="Proteomes" id="UP000265520"/>
    </source>
</evidence>
<dbReference type="InterPro" id="IPR052929">
    <property type="entry name" value="RNase_H-like_EbsB-rel"/>
</dbReference>
<dbReference type="InterPro" id="IPR002156">
    <property type="entry name" value="RNaseH_domain"/>
</dbReference>
<dbReference type="AlphaFoldDB" id="A0A392RL99"/>
<dbReference type="PANTHER" id="PTHR47074:SF48">
    <property type="entry name" value="POLYNUCLEOTIDYL TRANSFERASE, RIBONUCLEASE H-LIKE SUPERFAMILY PROTEIN"/>
    <property type="match status" value="1"/>
</dbReference>
<comment type="caution">
    <text evidence="2">The sequence shown here is derived from an EMBL/GenBank/DDBJ whole genome shotgun (WGS) entry which is preliminary data.</text>
</comment>
<dbReference type="SUPFAM" id="SSF53098">
    <property type="entry name" value="Ribonuclease H-like"/>
    <property type="match status" value="1"/>
</dbReference>
<reference evidence="2 3" key="1">
    <citation type="journal article" date="2018" name="Front. Plant Sci.">
        <title>Red Clover (Trifolium pratense) and Zigzag Clover (T. medium) - A Picture of Genomic Similarities and Differences.</title>
        <authorList>
            <person name="Dluhosova J."/>
            <person name="Istvanek J."/>
            <person name="Nedelnik J."/>
            <person name="Repkova J."/>
        </authorList>
    </citation>
    <scope>NUCLEOTIDE SEQUENCE [LARGE SCALE GENOMIC DNA]</scope>
    <source>
        <strain evidence="3">cv. 10/8</strain>
        <tissue evidence="2">Leaf</tissue>
    </source>
</reference>
<evidence type="ECO:0000259" key="1">
    <source>
        <dbReference type="Pfam" id="PF13456"/>
    </source>
</evidence>
<dbReference type="GO" id="GO:0004523">
    <property type="term" value="F:RNA-DNA hybrid ribonuclease activity"/>
    <property type="evidence" value="ECO:0007669"/>
    <property type="project" value="InterPro"/>
</dbReference>
<protein>
    <recommendedName>
        <fullName evidence="1">RNase H type-1 domain-containing protein</fullName>
    </recommendedName>
</protein>
<dbReference type="InterPro" id="IPR036397">
    <property type="entry name" value="RNaseH_sf"/>
</dbReference>